<dbReference type="NCBIfam" id="NF040712">
    <property type="entry name" value="SepH"/>
    <property type="match status" value="1"/>
</dbReference>
<feature type="domain" description="DUF3071" evidence="2">
    <location>
        <begin position="1"/>
        <end position="172"/>
    </location>
</feature>
<name>A0ABT6CAA0_9MICO</name>
<keyword evidence="4" id="KW-1185">Reference proteome</keyword>
<evidence type="ECO:0000259" key="2">
    <source>
        <dbReference type="Pfam" id="PF11268"/>
    </source>
</evidence>
<feature type="compositionally biased region" description="Basic and acidic residues" evidence="1">
    <location>
        <begin position="312"/>
        <end position="324"/>
    </location>
</feature>
<feature type="compositionally biased region" description="Basic and acidic residues" evidence="1">
    <location>
        <begin position="172"/>
        <end position="190"/>
    </location>
</feature>
<feature type="compositionally biased region" description="Basic and acidic residues" evidence="1">
    <location>
        <begin position="290"/>
        <end position="300"/>
    </location>
</feature>
<dbReference type="Proteomes" id="UP001528912">
    <property type="component" value="Unassembled WGS sequence"/>
</dbReference>
<dbReference type="EMBL" id="JAROAV010000043">
    <property type="protein sequence ID" value="MDF8265833.1"/>
    <property type="molecule type" value="Genomic_DNA"/>
</dbReference>
<dbReference type="InterPro" id="IPR021421">
    <property type="entry name" value="DUF3071"/>
</dbReference>
<gene>
    <name evidence="3" type="primary">sepH</name>
    <name evidence="3" type="ORF">P4R38_16420</name>
</gene>
<reference evidence="3 4" key="1">
    <citation type="submission" date="2023-03" db="EMBL/GenBank/DDBJ databases">
        <title>YIM 133296 draft genome.</title>
        <authorList>
            <person name="Xiong L."/>
        </authorList>
    </citation>
    <scope>NUCLEOTIDE SEQUENCE [LARGE SCALE GENOMIC DNA]</scope>
    <source>
        <strain evidence="3 4">YIM 133296</strain>
    </source>
</reference>
<feature type="compositionally biased region" description="Acidic residues" evidence="1">
    <location>
        <begin position="325"/>
        <end position="343"/>
    </location>
</feature>
<dbReference type="Pfam" id="PF11268">
    <property type="entry name" value="DUF3071"/>
    <property type="match status" value="1"/>
</dbReference>
<proteinExistence type="predicted"/>
<accession>A0ABT6CAA0</accession>
<dbReference type="RefSeq" id="WP_277193107.1">
    <property type="nucleotide sequence ID" value="NZ_JAROAV010000043.1"/>
</dbReference>
<comment type="caution">
    <text evidence="3">The sequence shown here is derived from an EMBL/GenBank/DDBJ whole genome shotgun (WGS) entry which is preliminary data.</text>
</comment>
<evidence type="ECO:0000256" key="1">
    <source>
        <dbReference type="SAM" id="MobiDB-lite"/>
    </source>
</evidence>
<protein>
    <submittedName>
        <fullName evidence="3">Septation protein SepH</fullName>
    </submittedName>
</protein>
<evidence type="ECO:0000313" key="3">
    <source>
        <dbReference type="EMBL" id="MDF8265833.1"/>
    </source>
</evidence>
<evidence type="ECO:0000313" key="4">
    <source>
        <dbReference type="Proteomes" id="UP001528912"/>
    </source>
</evidence>
<dbReference type="InterPro" id="IPR047682">
    <property type="entry name" value="SepH-like"/>
</dbReference>
<feature type="region of interest" description="Disordered" evidence="1">
    <location>
        <begin position="172"/>
        <end position="394"/>
    </location>
</feature>
<organism evidence="3 4">
    <name type="scientific">Luteipulveratus flavus</name>
    <dbReference type="NCBI Taxonomy" id="3031728"/>
    <lineage>
        <taxon>Bacteria</taxon>
        <taxon>Bacillati</taxon>
        <taxon>Actinomycetota</taxon>
        <taxon>Actinomycetes</taxon>
        <taxon>Micrococcales</taxon>
        <taxon>Dermacoccaceae</taxon>
        <taxon>Luteipulveratus</taxon>
    </lineage>
</organism>
<sequence length="394" mass="43350">MQDLRLVGVHEDGAHVLLAGPDGTRYRVLVDDALREATRRERGAARTDSALTDEPMEPLRPRDVQAMIRAGVGVPEVAERSGWSEEKVRKYEPPIRAEREYVAGLARAVQLRGRGRDGDQPTLGSRAAARLDERGVESERVSWDSWKTENGTWTVVCEFPAGGRERRATWRFDPRDRTLAASDDEARWLGEDEQAPSTAPSAPGRGSGRPARVYDVEAEGGVNAQDRHPAGKARSGARARPGQEVPAEAEQEPLDLMSAMRQRSAERRKRPPRRAPSPTDTPVAPEEMPDDARPLERLHLADVAPPMGSHPAAHELEDQGHQGPDDTDLEDEDAHEDLEDDGADGTAPVEPVAQERENPEVTRVPARQSGSRRGRPAVPSWDDIMFGTRPSSDH</sequence>